<protein>
    <submittedName>
        <fullName evidence="2">Uncharacterized protein</fullName>
    </submittedName>
</protein>
<reference evidence="2" key="1">
    <citation type="submission" date="2023-06" db="EMBL/GenBank/DDBJ databases">
        <title>Genomic analysis of the entomopathogenic nematode Steinernema hermaphroditum.</title>
        <authorList>
            <person name="Schwarz E.M."/>
            <person name="Heppert J.K."/>
            <person name="Baniya A."/>
            <person name="Schwartz H.T."/>
            <person name="Tan C.-H."/>
            <person name="Antoshechkin I."/>
            <person name="Sternberg P.W."/>
            <person name="Goodrich-Blair H."/>
            <person name="Dillman A.R."/>
        </authorList>
    </citation>
    <scope>NUCLEOTIDE SEQUENCE</scope>
    <source>
        <strain evidence="2">PS9179</strain>
        <tissue evidence="2">Whole animal</tissue>
    </source>
</reference>
<sequence length="91" mass="10287">MTNFRRIILVTQEIVRKQKKSCTCIQEIIVRGQSCQSSHKNFGLRNDLLPATEFLICCAKDSGQGRCTKKSADKEGGEKSVPCNTGRRRRK</sequence>
<dbReference type="AlphaFoldDB" id="A0AA39HMJ0"/>
<dbReference type="EMBL" id="JAUCMV010000003">
    <property type="protein sequence ID" value="KAK0408104.1"/>
    <property type="molecule type" value="Genomic_DNA"/>
</dbReference>
<keyword evidence="3" id="KW-1185">Reference proteome</keyword>
<evidence type="ECO:0000313" key="3">
    <source>
        <dbReference type="Proteomes" id="UP001175271"/>
    </source>
</evidence>
<accession>A0AA39HMJ0</accession>
<gene>
    <name evidence="2" type="ORF">QR680_003776</name>
</gene>
<organism evidence="2 3">
    <name type="scientific">Steinernema hermaphroditum</name>
    <dbReference type="NCBI Taxonomy" id="289476"/>
    <lineage>
        <taxon>Eukaryota</taxon>
        <taxon>Metazoa</taxon>
        <taxon>Ecdysozoa</taxon>
        <taxon>Nematoda</taxon>
        <taxon>Chromadorea</taxon>
        <taxon>Rhabditida</taxon>
        <taxon>Tylenchina</taxon>
        <taxon>Panagrolaimomorpha</taxon>
        <taxon>Strongyloidoidea</taxon>
        <taxon>Steinernematidae</taxon>
        <taxon>Steinernema</taxon>
    </lineage>
</organism>
<proteinExistence type="predicted"/>
<comment type="caution">
    <text evidence="2">The sequence shown here is derived from an EMBL/GenBank/DDBJ whole genome shotgun (WGS) entry which is preliminary data.</text>
</comment>
<dbReference type="Proteomes" id="UP001175271">
    <property type="component" value="Unassembled WGS sequence"/>
</dbReference>
<name>A0AA39HMJ0_9BILA</name>
<feature type="region of interest" description="Disordered" evidence="1">
    <location>
        <begin position="63"/>
        <end position="91"/>
    </location>
</feature>
<evidence type="ECO:0000313" key="2">
    <source>
        <dbReference type="EMBL" id="KAK0408104.1"/>
    </source>
</evidence>
<evidence type="ECO:0000256" key="1">
    <source>
        <dbReference type="SAM" id="MobiDB-lite"/>
    </source>
</evidence>